<evidence type="ECO:0000313" key="3">
    <source>
        <dbReference type="Proteomes" id="UP000441754"/>
    </source>
</evidence>
<organism evidence="2 3">
    <name type="scientific">Larkinella terrae</name>
    <dbReference type="NCBI Taxonomy" id="2025311"/>
    <lineage>
        <taxon>Bacteria</taxon>
        <taxon>Pseudomonadati</taxon>
        <taxon>Bacteroidota</taxon>
        <taxon>Cytophagia</taxon>
        <taxon>Cytophagales</taxon>
        <taxon>Spirosomataceae</taxon>
        <taxon>Larkinella</taxon>
    </lineage>
</organism>
<name>A0A7K0EEZ9_9BACT</name>
<keyword evidence="1" id="KW-1133">Transmembrane helix</keyword>
<comment type="caution">
    <text evidence="2">The sequence shown here is derived from an EMBL/GenBank/DDBJ whole genome shotgun (WGS) entry which is preliminary data.</text>
</comment>
<gene>
    <name evidence="2" type="ORF">GJJ30_03400</name>
</gene>
<accession>A0A7K0EEZ9</accession>
<reference evidence="2 3" key="1">
    <citation type="journal article" date="2018" name="Antonie Van Leeuwenhoek">
        <title>Larkinella terrae sp. nov., isolated from soil on Jeju Island, South Korea.</title>
        <authorList>
            <person name="Ten L.N."/>
            <person name="Jeon J."/>
            <person name="Park S.J."/>
            <person name="Park S."/>
            <person name="Lee S.Y."/>
            <person name="Kim M.K."/>
            <person name="Jung H.Y."/>
        </authorList>
    </citation>
    <scope>NUCLEOTIDE SEQUENCE [LARGE SCALE GENOMIC DNA]</scope>
    <source>
        <strain evidence="2 3">KCTC 52001</strain>
    </source>
</reference>
<keyword evidence="1" id="KW-0812">Transmembrane</keyword>
<feature type="transmembrane region" description="Helical" evidence="1">
    <location>
        <begin position="78"/>
        <end position="96"/>
    </location>
</feature>
<protein>
    <submittedName>
        <fullName evidence="2">Uncharacterized protein</fullName>
    </submittedName>
</protein>
<proteinExistence type="predicted"/>
<sequence length="187" mass="20954">MNQSTFITPTPTPSALFGTPGNDLSLAAIGGMVSSLLVLLYDIAPLPPFLFLVLVPAGQGLLYWGFHQVGRFYHLKWVLRGARLMLLGLLMSWVSSLTGWSLANWVFKFAFWVSPFLVFVDLWPMRQLTNRPLATALVISQIAFNAGNHLKFVSPDWTGFWEACTTALTAWFLYDVAERFSRTHPAN</sequence>
<keyword evidence="1" id="KW-0472">Membrane</keyword>
<evidence type="ECO:0000313" key="2">
    <source>
        <dbReference type="EMBL" id="MRS60325.1"/>
    </source>
</evidence>
<evidence type="ECO:0000256" key="1">
    <source>
        <dbReference type="SAM" id="Phobius"/>
    </source>
</evidence>
<feature type="transmembrane region" description="Helical" evidence="1">
    <location>
        <begin position="49"/>
        <end position="66"/>
    </location>
</feature>
<dbReference type="AlphaFoldDB" id="A0A7K0EEZ9"/>
<keyword evidence="3" id="KW-1185">Reference proteome</keyword>
<dbReference type="EMBL" id="WJXZ01000001">
    <property type="protein sequence ID" value="MRS60325.1"/>
    <property type="molecule type" value="Genomic_DNA"/>
</dbReference>
<dbReference type="RefSeq" id="WP_154173141.1">
    <property type="nucleotide sequence ID" value="NZ_WJXZ01000001.1"/>
</dbReference>
<dbReference type="Proteomes" id="UP000441754">
    <property type="component" value="Unassembled WGS sequence"/>
</dbReference>